<proteinExistence type="predicted"/>
<accession>A0ABD3WRA4</accession>
<evidence type="ECO:0000313" key="2">
    <source>
        <dbReference type="Proteomes" id="UP001634394"/>
    </source>
</evidence>
<dbReference type="AlphaFoldDB" id="A0ABD3WRA4"/>
<protein>
    <submittedName>
        <fullName evidence="1">Uncharacterized protein</fullName>
    </submittedName>
</protein>
<organism evidence="1 2">
    <name type="scientific">Sinanodonta woodiana</name>
    <name type="common">Chinese pond mussel</name>
    <name type="synonym">Anodonta woodiana</name>
    <dbReference type="NCBI Taxonomy" id="1069815"/>
    <lineage>
        <taxon>Eukaryota</taxon>
        <taxon>Metazoa</taxon>
        <taxon>Spiralia</taxon>
        <taxon>Lophotrochozoa</taxon>
        <taxon>Mollusca</taxon>
        <taxon>Bivalvia</taxon>
        <taxon>Autobranchia</taxon>
        <taxon>Heteroconchia</taxon>
        <taxon>Palaeoheterodonta</taxon>
        <taxon>Unionida</taxon>
        <taxon>Unionoidea</taxon>
        <taxon>Unionidae</taxon>
        <taxon>Unioninae</taxon>
        <taxon>Sinanodonta</taxon>
    </lineage>
</organism>
<sequence>VPKVLILTKADKVCLAVDNDLSMIFNSENMSTLIHEAAGEFGLPHANVLPFKNYERELEADNKVELLALWSLRQILHCSYGFIDMKSTLTREIIDAEC</sequence>
<comment type="caution">
    <text evidence="1">The sequence shown here is derived from an EMBL/GenBank/DDBJ whole genome shotgun (WGS) entry which is preliminary data.</text>
</comment>
<gene>
    <name evidence="1" type="ORF">ACJMK2_038223</name>
</gene>
<keyword evidence="2" id="KW-1185">Reference proteome</keyword>
<feature type="non-terminal residue" evidence="1">
    <location>
        <position position="1"/>
    </location>
</feature>
<reference evidence="1 2" key="1">
    <citation type="submission" date="2024-11" db="EMBL/GenBank/DDBJ databases">
        <title>Chromosome-level genome assembly of the freshwater bivalve Anodonta woodiana.</title>
        <authorList>
            <person name="Chen X."/>
        </authorList>
    </citation>
    <scope>NUCLEOTIDE SEQUENCE [LARGE SCALE GENOMIC DNA]</scope>
    <source>
        <strain evidence="1">MN2024</strain>
        <tissue evidence="1">Gills</tissue>
    </source>
</reference>
<name>A0ABD3WRA4_SINWO</name>
<evidence type="ECO:0000313" key="1">
    <source>
        <dbReference type="EMBL" id="KAL3875303.1"/>
    </source>
</evidence>
<dbReference type="Proteomes" id="UP001634394">
    <property type="component" value="Unassembled WGS sequence"/>
</dbReference>
<dbReference type="EMBL" id="JBJQND010000006">
    <property type="protein sequence ID" value="KAL3875303.1"/>
    <property type="molecule type" value="Genomic_DNA"/>
</dbReference>